<dbReference type="Proteomes" id="UP000324233">
    <property type="component" value="Chromosome"/>
</dbReference>
<dbReference type="RefSeq" id="WP_148591192.1">
    <property type="nucleotide sequence ID" value="NZ_CP042997.1"/>
</dbReference>
<reference evidence="1 2" key="1">
    <citation type="submission" date="2019-08" db="EMBL/GenBank/DDBJ databases">
        <title>Deep-cultivation of Planctomycetes and their phenomic and genomic characterization uncovers novel biology.</title>
        <authorList>
            <person name="Wiegand S."/>
            <person name="Jogler M."/>
            <person name="Boedeker C."/>
            <person name="Pinto D."/>
            <person name="Vollmers J."/>
            <person name="Rivas-Marin E."/>
            <person name="Kohn T."/>
            <person name="Peeters S.H."/>
            <person name="Heuer A."/>
            <person name="Rast P."/>
            <person name="Oberbeckmann S."/>
            <person name="Bunk B."/>
            <person name="Jeske O."/>
            <person name="Meyerdierks A."/>
            <person name="Storesund J.E."/>
            <person name="Kallscheuer N."/>
            <person name="Luecker S."/>
            <person name="Lage O.M."/>
            <person name="Pohl T."/>
            <person name="Merkel B.J."/>
            <person name="Hornburger P."/>
            <person name="Mueller R.-W."/>
            <person name="Bruemmer F."/>
            <person name="Labrenz M."/>
            <person name="Spormann A.M."/>
            <person name="Op den Camp H."/>
            <person name="Overmann J."/>
            <person name="Amann R."/>
            <person name="Jetten M.S.M."/>
            <person name="Mascher T."/>
            <person name="Medema M.H."/>
            <person name="Devos D.P."/>
            <person name="Kaster A.-K."/>
            <person name="Ovreas L."/>
            <person name="Rohde M."/>
            <person name="Galperin M.Y."/>
            <person name="Jogler C."/>
        </authorList>
    </citation>
    <scope>NUCLEOTIDE SEQUENCE [LARGE SCALE GENOMIC DNA]</scope>
    <source>
        <strain evidence="1 2">OJF2</strain>
    </source>
</reference>
<dbReference type="KEGG" id="agv:OJF2_06610"/>
<proteinExistence type="predicted"/>
<dbReference type="AlphaFoldDB" id="A0A5B9VVC9"/>
<dbReference type="OrthoDB" id="572053at2"/>
<sequence>MQIDHVPLLRIQRELHDLPRGRPRFSAYIRTILNEGGADGARLPLVAMNPMGRDHVTALLDDLLALDADRIAAEAVAEAVPTVAEIPGSCKLGLVIADDLMGGWTNRFAFEFTDRFGHRDDAGRPRADRVSPIAPDLPRRAKHSWLSCPLWSSEPASVRAVRESVLATIHRLAYLHRHGPAMTLRDRLAQEGHVLAAAGCEAPVLDADDLAYTREAIAPFLDAADMRTAVECLFGDEAARTLGFTPRGLSPRAGLALALNDARRSPALAGRTPFD</sequence>
<dbReference type="EMBL" id="CP042997">
    <property type="protein sequence ID" value="QEH32192.1"/>
    <property type="molecule type" value="Genomic_DNA"/>
</dbReference>
<gene>
    <name evidence="1" type="ORF">OJF2_06610</name>
</gene>
<accession>A0A5B9VVC9</accession>
<keyword evidence="2" id="KW-1185">Reference proteome</keyword>
<evidence type="ECO:0000313" key="2">
    <source>
        <dbReference type="Proteomes" id="UP000324233"/>
    </source>
</evidence>
<protein>
    <submittedName>
        <fullName evidence="1">Uncharacterized protein</fullName>
    </submittedName>
</protein>
<name>A0A5B9VVC9_9BACT</name>
<organism evidence="1 2">
    <name type="scientific">Aquisphaera giovannonii</name>
    <dbReference type="NCBI Taxonomy" id="406548"/>
    <lineage>
        <taxon>Bacteria</taxon>
        <taxon>Pseudomonadati</taxon>
        <taxon>Planctomycetota</taxon>
        <taxon>Planctomycetia</taxon>
        <taxon>Isosphaerales</taxon>
        <taxon>Isosphaeraceae</taxon>
        <taxon>Aquisphaera</taxon>
    </lineage>
</organism>
<evidence type="ECO:0000313" key="1">
    <source>
        <dbReference type="EMBL" id="QEH32192.1"/>
    </source>
</evidence>